<keyword evidence="5" id="KW-0418">Kinase</keyword>
<keyword evidence="3" id="KW-0597">Phosphoprotein</keyword>
<feature type="domain" description="Histidine kinase/HSP90-like ATPase" evidence="7">
    <location>
        <begin position="198"/>
        <end position="305"/>
    </location>
</feature>
<organism evidence="8 9">
    <name type="scientific">Streptosporangium lutulentum</name>
    <dbReference type="NCBI Taxonomy" id="1461250"/>
    <lineage>
        <taxon>Bacteria</taxon>
        <taxon>Bacillati</taxon>
        <taxon>Actinomycetota</taxon>
        <taxon>Actinomycetes</taxon>
        <taxon>Streptosporangiales</taxon>
        <taxon>Streptosporangiaceae</taxon>
        <taxon>Streptosporangium</taxon>
    </lineage>
</organism>
<dbReference type="PANTHER" id="PTHR45436:SF5">
    <property type="entry name" value="SENSOR HISTIDINE KINASE TRCS"/>
    <property type="match status" value="1"/>
</dbReference>
<feature type="compositionally biased region" description="Basic and acidic residues" evidence="6">
    <location>
        <begin position="366"/>
        <end position="375"/>
    </location>
</feature>
<comment type="catalytic activity">
    <reaction evidence="1">
        <text>ATP + protein L-histidine = ADP + protein N-phospho-L-histidine.</text>
        <dbReference type="EC" id="2.7.13.3"/>
    </reaction>
</comment>
<feature type="compositionally biased region" description="Basic and acidic residues" evidence="6">
    <location>
        <begin position="425"/>
        <end position="445"/>
    </location>
</feature>
<evidence type="ECO:0000313" key="8">
    <source>
        <dbReference type="EMBL" id="MDP9848185.1"/>
    </source>
</evidence>
<reference evidence="8 9" key="1">
    <citation type="submission" date="2023-07" db="EMBL/GenBank/DDBJ databases">
        <title>Sequencing the genomes of 1000 actinobacteria strains.</title>
        <authorList>
            <person name="Klenk H.-P."/>
        </authorList>
    </citation>
    <scope>NUCLEOTIDE SEQUENCE [LARGE SCALE GENOMIC DNA]</scope>
    <source>
        <strain evidence="8 9">DSM 46740</strain>
    </source>
</reference>
<proteinExistence type="predicted"/>
<dbReference type="Gene3D" id="3.30.565.10">
    <property type="entry name" value="Histidine kinase-like ATPase, C-terminal domain"/>
    <property type="match status" value="1"/>
</dbReference>
<dbReference type="EMBL" id="JAUSQU010000001">
    <property type="protein sequence ID" value="MDP9848185.1"/>
    <property type="molecule type" value="Genomic_DNA"/>
</dbReference>
<dbReference type="Pfam" id="PF02518">
    <property type="entry name" value="HATPase_c"/>
    <property type="match status" value="1"/>
</dbReference>
<comment type="caution">
    <text evidence="8">The sequence shown here is derived from an EMBL/GenBank/DDBJ whole genome shotgun (WGS) entry which is preliminary data.</text>
</comment>
<feature type="region of interest" description="Disordered" evidence="6">
    <location>
        <begin position="344"/>
        <end position="445"/>
    </location>
</feature>
<dbReference type="Proteomes" id="UP001225356">
    <property type="component" value="Unassembled WGS sequence"/>
</dbReference>
<gene>
    <name evidence="8" type="ORF">J2853_007396</name>
</gene>
<feature type="compositionally biased region" description="Basic and acidic residues" evidence="6">
    <location>
        <begin position="404"/>
        <end position="417"/>
    </location>
</feature>
<evidence type="ECO:0000259" key="7">
    <source>
        <dbReference type="Pfam" id="PF02518"/>
    </source>
</evidence>
<sequence length="445" mass="47958">MAVRQWQITAALRNRNALLTTSLRIRDEEIRHLAGARLPALVESLHQNVVAVPGPLYEQLMGSEYGNNLESVVDQFTQSLNTVQARAGQSVRAALMAAMRALQGLASEQQLSISAMQDRHDHPQVLQDLLEIDHANAQFGRRAQVIAVLCGAWPGRQRAASTVEDVVRGATSRIRDYRRVRVHAQIDTAVIGRVVEPVVLAVAELLDNAARHSQPNTSVEVNIHAMHNGAVIVVDDGGVGMHDQETRQATSLLSGEKAVDVTRLGDPPQFGFLVIGVLAKRYGFRVSVDSHSPYGGVRAVVFLPNSLLTGADVRDAPAVPVVSAVPVVPTGPVGPVVPAMSPGPFVSDAPEAPPADGTLPQRRRREPVAEARPAVEEPAPSAVWDRPAREAAAVMGAFQRGTRSGRESVRSDHRPGREPVQSVQSDHRSGRESVQPDHEGNPEHE</sequence>
<dbReference type="InterPro" id="IPR050428">
    <property type="entry name" value="TCS_sensor_his_kinase"/>
</dbReference>
<evidence type="ECO:0000256" key="1">
    <source>
        <dbReference type="ARBA" id="ARBA00000085"/>
    </source>
</evidence>
<evidence type="ECO:0000256" key="6">
    <source>
        <dbReference type="SAM" id="MobiDB-lite"/>
    </source>
</evidence>
<evidence type="ECO:0000256" key="3">
    <source>
        <dbReference type="ARBA" id="ARBA00022553"/>
    </source>
</evidence>
<accession>A0ABT9QN77</accession>
<evidence type="ECO:0000313" key="9">
    <source>
        <dbReference type="Proteomes" id="UP001225356"/>
    </source>
</evidence>
<dbReference type="RefSeq" id="WP_307565319.1">
    <property type="nucleotide sequence ID" value="NZ_JAUSQU010000001.1"/>
</dbReference>
<dbReference type="EC" id="2.7.13.3" evidence="2"/>
<evidence type="ECO:0000256" key="4">
    <source>
        <dbReference type="ARBA" id="ARBA00022679"/>
    </source>
</evidence>
<evidence type="ECO:0000256" key="2">
    <source>
        <dbReference type="ARBA" id="ARBA00012438"/>
    </source>
</evidence>
<dbReference type="InterPro" id="IPR003594">
    <property type="entry name" value="HATPase_dom"/>
</dbReference>
<name>A0ABT9QN77_9ACTN</name>
<dbReference type="PANTHER" id="PTHR45436">
    <property type="entry name" value="SENSOR HISTIDINE KINASE YKOH"/>
    <property type="match status" value="1"/>
</dbReference>
<keyword evidence="4" id="KW-0808">Transferase</keyword>
<keyword evidence="9" id="KW-1185">Reference proteome</keyword>
<evidence type="ECO:0000256" key="5">
    <source>
        <dbReference type="ARBA" id="ARBA00022777"/>
    </source>
</evidence>
<protein>
    <recommendedName>
        <fullName evidence="2">histidine kinase</fullName>
        <ecNumber evidence="2">2.7.13.3</ecNumber>
    </recommendedName>
</protein>
<dbReference type="SUPFAM" id="SSF55874">
    <property type="entry name" value="ATPase domain of HSP90 chaperone/DNA topoisomerase II/histidine kinase"/>
    <property type="match status" value="1"/>
</dbReference>
<dbReference type="InterPro" id="IPR036890">
    <property type="entry name" value="HATPase_C_sf"/>
</dbReference>